<dbReference type="EMBL" id="UPPP01000094">
    <property type="protein sequence ID" value="VBB08737.1"/>
    <property type="molecule type" value="Genomic_DNA"/>
</dbReference>
<proteinExistence type="predicted"/>
<dbReference type="AlphaFoldDB" id="A0A498RCU9"/>
<dbReference type="RefSeq" id="WP_122629597.1">
    <property type="nucleotide sequence ID" value="NZ_UPPP01000094.1"/>
</dbReference>
<gene>
    <name evidence="2" type="ORF">LUCI_4015</name>
</gene>
<keyword evidence="1" id="KW-1133">Transmembrane helix</keyword>
<sequence length="461" mass="52693">MSLIVPVSITGILVIIIVLYWYRSRNLDKRLRRLSTKLSHILRRKKNCSKTQTKELLKQLFALLQAYMDRQNSAGAYKTVDLLKLAYGEGLMRDTELTRLTALILQALDRKQFDIAGMVMDAYSPLLRTVPLDYVPQVTGHLTLIAAISLKERRNFLASKALDHIYFIWSHGEWCENAGVVHSALRAFRIIGYLILRRRDEPFFRDISNQFVQWSGKGCARSMPSDLLHILVGWMHRIVKIDDMRLFNVMEDMIARLVEQGLFGEAAMSAWLREWQNLAGVACMNPDSSMGSLLTTQILRFGAPAEAGIPWDLAVSNVGQTARLAISLHGLKDAFPVFYVLLNRGRILFTDQLKFSSLEHMGRSRQNDLYLITRECLTVIEFVSRSSMTSSAGDVIVELFHYWLAYPPAASHAKSIKKFCRFLLVYWSKVRPRQAKKGMPVYDELCRPSLLSEQEQEKLGI</sequence>
<dbReference type="Proteomes" id="UP000277811">
    <property type="component" value="Unassembled WGS sequence"/>
</dbReference>
<organism evidence="2 3">
    <name type="scientific">Lucifera butyrica</name>
    <dbReference type="NCBI Taxonomy" id="1351585"/>
    <lineage>
        <taxon>Bacteria</taxon>
        <taxon>Bacillati</taxon>
        <taxon>Bacillota</taxon>
        <taxon>Negativicutes</taxon>
        <taxon>Veillonellales</taxon>
        <taxon>Veillonellaceae</taxon>
        <taxon>Lucifera</taxon>
    </lineage>
</organism>
<reference evidence="2 3" key="1">
    <citation type="submission" date="2018-06" db="EMBL/GenBank/DDBJ databases">
        <authorList>
            <person name="Strepis N."/>
        </authorList>
    </citation>
    <scope>NUCLEOTIDE SEQUENCE [LARGE SCALE GENOMIC DNA]</scope>
    <source>
        <strain evidence="2">LUCI</strain>
    </source>
</reference>
<evidence type="ECO:0000256" key="1">
    <source>
        <dbReference type="SAM" id="Phobius"/>
    </source>
</evidence>
<evidence type="ECO:0000313" key="2">
    <source>
        <dbReference type="EMBL" id="VBB08737.1"/>
    </source>
</evidence>
<accession>A0A498RCU9</accession>
<name>A0A498RCU9_9FIRM</name>
<keyword evidence="1" id="KW-0812">Transmembrane</keyword>
<keyword evidence="3" id="KW-1185">Reference proteome</keyword>
<dbReference type="OrthoDB" id="1675497at2"/>
<evidence type="ECO:0000313" key="3">
    <source>
        <dbReference type="Proteomes" id="UP000277811"/>
    </source>
</evidence>
<feature type="transmembrane region" description="Helical" evidence="1">
    <location>
        <begin position="6"/>
        <end position="23"/>
    </location>
</feature>
<protein>
    <submittedName>
        <fullName evidence="2">Uncharacterized protein</fullName>
    </submittedName>
</protein>
<keyword evidence="1" id="KW-0472">Membrane</keyword>